<gene>
    <name evidence="2" type="ORF">BN2614_LOCUS1</name>
</gene>
<feature type="non-terminal residue" evidence="2">
    <location>
        <position position="104"/>
    </location>
</feature>
<name>A0A9X9M3M7_GULGU</name>
<evidence type="ECO:0000313" key="2">
    <source>
        <dbReference type="EMBL" id="VCX31252.1"/>
    </source>
</evidence>
<evidence type="ECO:0000256" key="1">
    <source>
        <dbReference type="SAM" id="MobiDB-lite"/>
    </source>
</evidence>
<reference evidence="2 3" key="1">
    <citation type="submission" date="2018-10" db="EMBL/GenBank/DDBJ databases">
        <authorList>
            <person name="Ekblom R."/>
            <person name="Jareborg N."/>
        </authorList>
    </citation>
    <scope>NUCLEOTIDE SEQUENCE [LARGE SCALE GENOMIC DNA]</scope>
    <source>
        <tissue evidence="2">Muscle</tissue>
    </source>
</reference>
<organism evidence="2 3">
    <name type="scientific">Gulo gulo</name>
    <name type="common">Wolverine</name>
    <name type="synonym">Gluton</name>
    <dbReference type="NCBI Taxonomy" id="48420"/>
    <lineage>
        <taxon>Eukaryota</taxon>
        <taxon>Metazoa</taxon>
        <taxon>Chordata</taxon>
        <taxon>Craniata</taxon>
        <taxon>Vertebrata</taxon>
        <taxon>Euteleostomi</taxon>
        <taxon>Mammalia</taxon>
        <taxon>Eutheria</taxon>
        <taxon>Laurasiatheria</taxon>
        <taxon>Carnivora</taxon>
        <taxon>Caniformia</taxon>
        <taxon>Musteloidea</taxon>
        <taxon>Mustelidae</taxon>
        <taxon>Guloninae</taxon>
        <taxon>Gulo</taxon>
    </lineage>
</organism>
<proteinExistence type="predicted"/>
<dbReference type="Proteomes" id="UP000269945">
    <property type="component" value="Unassembled WGS sequence"/>
</dbReference>
<keyword evidence="3" id="KW-1185">Reference proteome</keyword>
<evidence type="ECO:0000313" key="3">
    <source>
        <dbReference type="Proteomes" id="UP000269945"/>
    </source>
</evidence>
<sequence>PLSCRSSASGVPGSWHGGPGLSCDTITYYKAQKNSGKLWMGGKQALTNYEALSVEINSQTFWAGSGGVKFRDSVPDILYEKQRSLPIPITGKLSRSQGRPAEVF</sequence>
<accession>A0A9X9M3M7</accession>
<comment type="caution">
    <text evidence="2">The sequence shown here is derived from an EMBL/GenBank/DDBJ whole genome shotgun (WGS) entry which is preliminary data.</text>
</comment>
<protein>
    <submittedName>
        <fullName evidence="2">Uncharacterized protein</fullName>
    </submittedName>
</protein>
<dbReference type="EMBL" id="CYRY02040666">
    <property type="protein sequence ID" value="VCX31252.1"/>
    <property type="molecule type" value="Genomic_DNA"/>
</dbReference>
<dbReference type="AlphaFoldDB" id="A0A9X9M3M7"/>
<feature type="region of interest" description="Disordered" evidence="1">
    <location>
        <begin position="1"/>
        <end position="20"/>
    </location>
</feature>